<dbReference type="SUPFAM" id="SSF54928">
    <property type="entry name" value="RNA-binding domain, RBD"/>
    <property type="match status" value="1"/>
</dbReference>
<dbReference type="PANTHER" id="PTHR47031:SF3">
    <property type="entry name" value="SAP DOMAIN-CONTAINING PROTEIN"/>
    <property type="match status" value="1"/>
</dbReference>
<organism evidence="3 4">
    <name type="scientific">Dactylonectria macrodidyma</name>
    <dbReference type="NCBI Taxonomy" id="307937"/>
    <lineage>
        <taxon>Eukaryota</taxon>
        <taxon>Fungi</taxon>
        <taxon>Dikarya</taxon>
        <taxon>Ascomycota</taxon>
        <taxon>Pezizomycotina</taxon>
        <taxon>Sordariomycetes</taxon>
        <taxon>Hypocreomycetidae</taxon>
        <taxon>Hypocreales</taxon>
        <taxon>Nectriaceae</taxon>
        <taxon>Dactylonectria</taxon>
    </lineage>
</organism>
<dbReference type="PANTHER" id="PTHR47031">
    <property type="entry name" value="SAP DNA-BINDING DOMAIN-CONTAINING PROTEIN"/>
    <property type="match status" value="1"/>
</dbReference>
<feature type="compositionally biased region" description="Gly residues" evidence="1">
    <location>
        <begin position="569"/>
        <end position="580"/>
    </location>
</feature>
<dbReference type="SMART" id="SM00513">
    <property type="entry name" value="SAP"/>
    <property type="match status" value="1"/>
</dbReference>
<feature type="region of interest" description="Disordered" evidence="1">
    <location>
        <begin position="540"/>
        <end position="634"/>
    </location>
</feature>
<dbReference type="OrthoDB" id="5348404at2759"/>
<dbReference type="Gene3D" id="1.10.720.30">
    <property type="entry name" value="SAP domain"/>
    <property type="match status" value="1"/>
</dbReference>
<dbReference type="AlphaFoldDB" id="A0A9P9EG51"/>
<name>A0A9P9EG51_9HYPO</name>
<gene>
    <name evidence="3" type="ORF">EDB81DRAFT_802280</name>
</gene>
<sequence length="634" mass="70895">MTTDWAKLRVVDLKEELKRRGLQPNGLKVELVARLTEAENKPAQDESAPPEEPVAKESPATEPLPDLEASEGTVEEYMEDGSPRKEPKADEDLSLTAEAEEGGNKEEQLPEVAENGVTDDSHPAPTAGEAVEPQPIDSKTPADELMQDVVAETNADKEPTASQTMETQMEQTPEAQESQKRKRRSLTPPPSEEAIARKRVRPNDDDATNGGIAPQVYLPEDKKLPQAESQPEEDMKVDVRTTEKPHDSNTHETRGTRDSPPPTKTRDFQKEMDFERDVVPSVHPATPALYIKNFMRPLRPNEVQAHLVDLATRGEETIDDDIIVDFFLDQIRTHAFVVFKSTSAASRVRAALHDSVWPNESNRKPLWVDFVPREKVHDWIDKEESSGRHGPRWEVVYEDGPDGEIEAHLEPGNASISRQGNRPPPRPTSNTTDAIPLGPRGSRDAGAPPTGPRAVRPGSGPGPRPPPSVPTGDSHRTRAQPVIYYQVVSDDLARRRIENMRSFYTTDHDRDLGREINRYSFESGDVFVDRGKEIFEGIRPPHRERERNFDRDRRGFGGGGGRRGRGGRGGRGGGGGGGGRFGHRSDRYMPGGGGYGHDDRRPRYKDSNDMDRDSPRYDDDRESFRTRDTRDHRY</sequence>
<dbReference type="InterPro" id="IPR003034">
    <property type="entry name" value="SAP_dom"/>
</dbReference>
<dbReference type="Proteomes" id="UP000738349">
    <property type="component" value="Unassembled WGS sequence"/>
</dbReference>
<dbReference type="InterPro" id="IPR036361">
    <property type="entry name" value="SAP_dom_sf"/>
</dbReference>
<accession>A0A9P9EG51</accession>
<feature type="compositionally biased region" description="Basic and acidic residues" evidence="1">
    <location>
        <begin position="233"/>
        <end position="257"/>
    </location>
</feature>
<feature type="compositionally biased region" description="Basic and acidic residues" evidence="1">
    <location>
        <begin position="596"/>
        <end position="634"/>
    </location>
</feature>
<dbReference type="CDD" id="cd12432">
    <property type="entry name" value="RRM_ACINU"/>
    <property type="match status" value="1"/>
</dbReference>
<evidence type="ECO:0000313" key="4">
    <source>
        <dbReference type="Proteomes" id="UP000738349"/>
    </source>
</evidence>
<evidence type="ECO:0000256" key="1">
    <source>
        <dbReference type="SAM" id="MobiDB-lite"/>
    </source>
</evidence>
<evidence type="ECO:0000259" key="2">
    <source>
        <dbReference type="PROSITE" id="PS50800"/>
    </source>
</evidence>
<evidence type="ECO:0000313" key="3">
    <source>
        <dbReference type="EMBL" id="KAH7136476.1"/>
    </source>
</evidence>
<feature type="region of interest" description="Disordered" evidence="1">
    <location>
        <begin position="403"/>
        <end position="481"/>
    </location>
</feature>
<feature type="compositionally biased region" description="Basic and acidic residues" evidence="1">
    <location>
        <begin position="81"/>
        <end position="91"/>
    </location>
</feature>
<dbReference type="InterPro" id="IPR034257">
    <property type="entry name" value="Acinus_RRM"/>
</dbReference>
<feature type="compositionally biased region" description="Basic and acidic residues" evidence="1">
    <location>
        <begin position="540"/>
        <end position="555"/>
    </location>
</feature>
<reference evidence="3" key="1">
    <citation type="journal article" date="2021" name="Nat. Commun.">
        <title>Genetic determinants of endophytism in the Arabidopsis root mycobiome.</title>
        <authorList>
            <person name="Mesny F."/>
            <person name="Miyauchi S."/>
            <person name="Thiergart T."/>
            <person name="Pickel B."/>
            <person name="Atanasova L."/>
            <person name="Karlsson M."/>
            <person name="Huettel B."/>
            <person name="Barry K.W."/>
            <person name="Haridas S."/>
            <person name="Chen C."/>
            <person name="Bauer D."/>
            <person name="Andreopoulos W."/>
            <person name="Pangilinan J."/>
            <person name="LaButti K."/>
            <person name="Riley R."/>
            <person name="Lipzen A."/>
            <person name="Clum A."/>
            <person name="Drula E."/>
            <person name="Henrissat B."/>
            <person name="Kohler A."/>
            <person name="Grigoriev I.V."/>
            <person name="Martin F.M."/>
            <person name="Hacquard S."/>
        </authorList>
    </citation>
    <scope>NUCLEOTIDE SEQUENCE</scope>
    <source>
        <strain evidence="3">MPI-CAGE-AT-0147</strain>
    </source>
</reference>
<dbReference type="PROSITE" id="PS50800">
    <property type="entry name" value="SAP"/>
    <property type="match status" value="1"/>
</dbReference>
<dbReference type="InterPro" id="IPR035979">
    <property type="entry name" value="RBD_domain_sf"/>
</dbReference>
<dbReference type="GO" id="GO:0003676">
    <property type="term" value="F:nucleic acid binding"/>
    <property type="evidence" value="ECO:0007669"/>
    <property type="project" value="InterPro"/>
</dbReference>
<feature type="compositionally biased region" description="Pro residues" evidence="1">
    <location>
        <begin position="460"/>
        <end position="469"/>
    </location>
</feature>
<feature type="region of interest" description="Disordered" evidence="1">
    <location>
        <begin position="36"/>
        <end position="267"/>
    </location>
</feature>
<feature type="domain" description="SAP" evidence="2">
    <location>
        <begin position="5"/>
        <end position="39"/>
    </location>
</feature>
<dbReference type="SUPFAM" id="SSF68906">
    <property type="entry name" value="SAP domain"/>
    <property type="match status" value="1"/>
</dbReference>
<dbReference type="EMBL" id="JAGMUV010000013">
    <property type="protein sequence ID" value="KAH7136476.1"/>
    <property type="molecule type" value="Genomic_DNA"/>
</dbReference>
<proteinExistence type="predicted"/>
<feature type="compositionally biased region" description="Polar residues" evidence="1">
    <location>
        <begin position="160"/>
        <end position="176"/>
    </location>
</feature>
<comment type="caution">
    <text evidence="3">The sequence shown here is derived from an EMBL/GenBank/DDBJ whole genome shotgun (WGS) entry which is preliminary data.</text>
</comment>
<keyword evidence="4" id="KW-1185">Reference proteome</keyword>
<protein>
    <recommendedName>
        <fullName evidence="2">SAP domain-containing protein</fullName>
    </recommendedName>
</protein>
<dbReference type="Pfam" id="PF02037">
    <property type="entry name" value="SAP"/>
    <property type="match status" value="1"/>
</dbReference>